<reference evidence="1 2" key="1">
    <citation type="submission" date="2024-01" db="EMBL/GenBank/DDBJ databases">
        <title>A draft genome for a cacao thread blight-causing isolate of Paramarasmius palmivorus.</title>
        <authorList>
            <person name="Baruah I.K."/>
            <person name="Bukari Y."/>
            <person name="Amoako-Attah I."/>
            <person name="Meinhardt L.W."/>
            <person name="Bailey B.A."/>
            <person name="Cohen S.P."/>
        </authorList>
    </citation>
    <scope>NUCLEOTIDE SEQUENCE [LARGE SCALE GENOMIC DNA]</scope>
    <source>
        <strain evidence="1 2">GH-12</strain>
    </source>
</reference>
<comment type="caution">
    <text evidence="1">The sequence shown here is derived from an EMBL/GenBank/DDBJ whole genome shotgun (WGS) entry which is preliminary data.</text>
</comment>
<accession>A0AAW0DAI7</accession>
<gene>
    <name evidence="1" type="ORF">VNI00_005502</name>
</gene>
<name>A0AAW0DAI7_9AGAR</name>
<proteinExistence type="predicted"/>
<organism evidence="1 2">
    <name type="scientific">Paramarasmius palmivorus</name>
    <dbReference type="NCBI Taxonomy" id="297713"/>
    <lineage>
        <taxon>Eukaryota</taxon>
        <taxon>Fungi</taxon>
        <taxon>Dikarya</taxon>
        <taxon>Basidiomycota</taxon>
        <taxon>Agaricomycotina</taxon>
        <taxon>Agaricomycetes</taxon>
        <taxon>Agaricomycetidae</taxon>
        <taxon>Agaricales</taxon>
        <taxon>Marasmiineae</taxon>
        <taxon>Marasmiaceae</taxon>
        <taxon>Paramarasmius</taxon>
    </lineage>
</organism>
<dbReference type="Proteomes" id="UP001383192">
    <property type="component" value="Unassembled WGS sequence"/>
</dbReference>
<dbReference type="AlphaFoldDB" id="A0AAW0DAI7"/>
<sequence length="451" mass="51682">MSMGQEIQDLGYKFTPLPTVMEGKRKKSEQQMEVFEEAVVAELSSWVPNTGDIADRYKNTAVAGVFNFLNDDGMKIQLVATKGEAIEAILGFHSMMNIATAMHLISLYPTTSFLNNEAIYLKEFSPSVIKAVQKYEQRGWSTVTMITAENALDVGSEVSFKTRWIGDPHCWITELAEIPNFKVPPGAYRGLWVVSWHHFCPGPQSIRIILNRFQSKSLKRTYVVTWEAERAIWSHHCFRMLEEKIRWRMARRIPGKVRDGQANSPILNRVIPAEEPTPLSLTSRPPTIATETPFAQADDAQWKYIADHQHCVHRNANNIANVEDAVIEFLRDLYPLFDKKFKTNSELLRVKRDFGFARKYYAGFKGPDAYPTGHTISAIMRCVELIKHIEQRDSVKFSLRFSRVKKQMVWTTCIMFVLPQCVSLVKKELADWPKDVFDSARLTIRIGAELE</sequence>
<evidence type="ECO:0000313" key="1">
    <source>
        <dbReference type="EMBL" id="KAK7049471.1"/>
    </source>
</evidence>
<dbReference type="EMBL" id="JAYKXP010000016">
    <property type="protein sequence ID" value="KAK7049471.1"/>
    <property type="molecule type" value="Genomic_DNA"/>
</dbReference>
<protein>
    <submittedName>
        <fullName evidence="1">Uncharacterized protein</fullName>
    </submittedName>
</protein>
<keyword evidence="2" id="KW-1185">Reference proteome</keyword>
<evidence type="ECO:0000313" key="2">
    <source>
        <dbReference type="Proteomes" id="UP001383192"/>
    </source>
</evidence>